<evidence type="ECO:0008006" key="3">
    <source>
        <dbReference type="Google" id="ProtNLM"/>
    </source>
</evidence>
<dbReference type="InterPro" id="IPR029063">
    <property type="entry name" value="SAM-dependent_MTases_sf"/>
</dbReference>
<dbReference type="RefSeq" id="WP_107938624.1">
    <property type="nucleotide sequence ID" value="NZ_QANS01000001.1"/>
</dbReference>
<evidence type="ECO:0000313" key="2">
    <source>
        <dbReference type="Proteomes" id="UP000244248"/>
    </source>
</evidence>
<evidence type="ECO:0000313" key="1">
    <source>
        <dbReference type="EMBL" id="PTU32916.1"/>
    </source>
</evidence>
<dbReference type="EMBL" id="QANS01000001">
    <property type="protein sequence ID" value="PTU32916.1"/>
    <property type="molecule type" value="Genomic_DNA"/>
</dbReference>
<proteinExistence type="predicted"/>
<organism evidence="1 2">
    <name type="scientific">Stenotrophobium rhamnosiphilum</name>
    <dbReference type="NCBI Taxonomy" id="2029166"/>
    <lineage>
        <taxon>Bacteria</taxon>
        <taxon>Pseudomonadati</taxon>
        <taxon>Pseudomonadota</taxon>
        <taxon>Gammaproteobacteria</taxon>
        <taxon>Nevskiales</taxon>
        <taxon>Nevskiaceae</taxon>
        <taxon>Stenotrophobium</taxon>
    </lineage>
</organism>
<gene>
    <name evidence="1" type="ORF">CJD38_02035</name>
</gene>
<dbReference type="Gene3D" id="3.40.50.150">
    <property type="entry name" value="Vaccinia Virus protein VP39"/>
    <property type="match status" value="1"/>
</dbReference>
<keyword evidence="2" id="KW-1185">Reference proteome</keyword>
<sequence length="342" mass="39682">MPKPVTPVEKIKDQIQRGLAKFGYQLRKLEAPVFYDEAKPLPADATSTLKGDNPELLSLRQRYAATGLPVVTPSTWWNQERLSTYLHFAYYRGDNAYVYAYREQGDLVSRARFFLYARYIQERDPRGLLNSLKEDGAFGCWTYDYDGLPTVSRDLLDSINEIYFLDRHFKIFDKPKLRILDIGAGYGRMADRMLNALPNISEYYCTDAIPDSTFICSYNLKYRGLTDRAKILPLDEFQSTLQPGQIDLAMNIHSFSECTLEAITWWLQQLVRLKVPYFMLIPNEPDELLSREADDSRKSWRPLLEQLGFEQVATELIYLDKGMAEFMLTNDRMMLFKIKSAA</sequence>
<reference evidence="1 2" key="1">
    <citation type="submission" date="2018-04" db="EMBL/GenBank/DDBJ databases">
        <title>Novel species isolated from glacier.</title>
        <authorList>
            <person name="Liu Q."/>
            <person name="Xin Y.-H."/>
        </authorList>
    </citation>
    <scope>NUCLEOTIDE SEQUENCE [LARGE SCALE GENOMIC DNA]</scope>
    <source>
        <strain evidence="1 2">GT1R17</strain>
    </source>
</reference>
<dbReference type="OrthoDB" id="5328730at2"/>
<accession>A0A2T5MK06</accession>
<comment type="caution">
    <text evidence="1">The sequence shown here is derived from an EMBL/GenBank/DDBJ whole genome shotgun (WGS) entry which is preliminary data.</text>
</comment>
<protein>
    <recommendedName>
        <fullName evidence="3">Sugar O-methyltransferase</fullName>
    </recommendedName>
</protein>
<dbReference type="AlphaFoldDB" id="A0A2T5MK06"/>
<dbReference type="Proteomes" id="UP000244248">
    <property type="component" value="Unassembled WGS sequence"/>
</dbReference>
<dbReference type="SUPFAM" id="SSF53335">
    <property type="entry name" value="S-adenosyl-L-methionine-dependent methyltransferases"/>
    <property type="match status" value="1"/>
</dbReference>
<name>A0A2T5MK06_9GAMM</name>
<dbReference type="NCBIfam" id="TIGR04371">
    <property type="entry name" value="methyltran_NanM"/>
    <property type="match status" value="1"/>
</dbReference>
<dbReference type="InterPro" id="IPR030807">
    <property type="entry name" value="Methyltran_NanM"/>
</dbReference>